<evidence type="ECO:0000313" key="3">
    <source>
        <dbReference type="EMBL" id="MRH81099.1"/>
    </source>
</evidence>
<accession>A0A1C1ZJH8</accession>
<evidence type="ECO:0000313" key="5">
    <source>
        <dbReference type="Proteomes" id="UP000470878"/>
    </source>
</evidence>
<dbReference type="AlphaFoldDB" id="A0A1C1ZJH8"/>
<reference evidence="4 5" key="1">
    <citation type="submission" date="2019-11" db="EMBL/GenBank/DDBJ databases">
        <title>Draft genome sequence of 12 host-associated Lactobacillus reuteri rodent strains.</title>
        <authorList>
            <person name="Zhang S."/>
            <person name="Ozcam M."/>
            <person name="Van Pijkeren J.P."/>
        </authorList>
    </citation>
    <scope>NUCLEOTIDE SEQUENCE [LARGE SCALE GENOMIC DNA]</scope>
    <source>
        <strain evidence="2 4">6799jm-1</strain>
        <strain evidence="3 5">CR</strain>
    </source>
</reference>
<dbReference type="EMBL" id="WJMX01000030">
    <property type="protein sequence ID" value="MRH81099.1"/>
    <property type="molecule type" value="Genomic_DNA"/>
</dbReference>
<evidence type="ECO:0000313" key="2">
    <source>
        <dbReference type="EMBL" id="MRG75025.1"/>
    </source>
</evidence>
<proteinExistence type="predicted"/>
<dbReference type="Proteomes" id="UP000470878">
    <property type="component" value="Unassembled WGS sequence"/>
</dbReference>
<dbReference type="RefSeq" id="WP_019253327.1">
    <property type="nucleotide sequence ID" value="NZ_CAJSZG010000034.1"/>
</dbReference>
<name>A0A1C1ZJH8_LIMRT</name>
<organism evidence="3 5">
    <name type="scientific">Limosilactobacillus reuteri</name>
    <name type="common">Lactobacillus reuteri</name>
    <dbReference type="NCBI Taxonomy" id="1598"/>
    <lineage>
        <taxon>Bacteria</taxon>
        <taxon>Bacillati</taxon>
        <taxon>Bacillota</taxon>
        <taxon>Bacilli</taxon>
        <taxon>Lactobacillales</taxon>
        <taxon>Lactobacillaceae</taxon>
        <taxon>Limosilactobacillus</taxon>
    </lineage>
</organism>
<evidence type="ECO:0000256" key="1">
    <source>
        <dbReference type="SAM" id="MobiDB-lite"/>
    </source>
</evidence>
<protein>
    <submittedName>
        <fullName evidence="3">Uncharacterized protein</fullName>
    </submittedName>
</protein>
<feature type="region of interest" description="Disordered" evidence="1">
    <location>
        <begin position="204"/>
        <end position="223"/>
    </location>
</feature>
<dbReference type="NCBIfam" id="NF047561">
    <property type="entry name" value="orf58_phage_fam"/>
    <property type="match status" value="1"/>
</dbReference>
<gene>
    <name evidence="3" type="ORF">GIX77_10055</name>
    <name evidence="2" type="ORF">GIX79_04465</name>
</gene>
<comment type="caution">
    <text evidence="3">The sequence shown here is derived from an EMBL/GenBank/DDBJ whole genome shotgun (WGS) entry which is preliminary data.</text>
</comment>
<dbReference type="EMBL" id="WJMV01000012">
    <property type="protein sequence ID" value="MRG75025.1"/>
    <property type="molecule type" value="Genomic_DNA"/>
</dbReference>
<evidence type="ECO:0000313" key="4">
    <source>
        <dbReference type="Proteomes" id="UP000452188"/>
    </source>
</evidence>
<sequence length="287" mass="32238">MGKPQFNFECKVVVHTANANLTYQYGKMKDSIEIHFTVPFSNETEKHITEIELFNIDPNHFNLIQPGNKAELYAGYSGDVGLLVSGTIYKTTIPYAEDADTAYKIRILEGEDYTRKPKINMTFANNTYASTIIPQVVSAAGINLRYISIKDNKCYNDGFTADDHPMEVLSTLAQDCKASLFYLRGQLTMRYVYDGNGADQFDLSPATGLVEGPTRESRDDDWADYEDDDDGLGAWSYSATSILNYHLTTFAWVKLHNKYANVGVMVINGEHSFDGEEARTEFEAVTQ</sequence>
<dbReference type="Proteomes" id="UP000452188">
    <property type="component" value="Unassembled WGS sequence"/>
</dbReference>